<evidence type="ECO:0000313" key="2">
    <source>
        <dbReference type="EMBL" id="NML75278.1"/>
    </source>
</evidence>
<name>A0A7Y0AXH1_9HYPH</name>
<accession>A0A7Y0AXH1</accession>
<feature type="region of interest" description="Disordered" evidence="1">
    <location>
        <begin position="51"/>
        <end position="74"/>
    </location>
</feature>
<proteinExistence type="predicted"/>
<comment type="caution">
    <text evidence="2">The sequence shown here is derived from an EMBL/GenBank/DDBJ whole genome shotgun (WGS) entry which is preliminary data.</text>
</comment>
<reference evidence="2 3" key="1">
    <citation type="submission" date="2020-04" db="EMBL/GenBank/DDBJ databases">
        <title>Rhizobium sp. S-51 isolated from soil.</title>
        <authorList>
            <person name="Dahal R.H."/>
        </authorList>
    </citation>
    <scope>NUCLEOTIDE SEQUENCE [LARGE SCALE GENOMIC DNA]</scope>
    <source>
        <strain evidence="2 3">S-51</strain>
    </source>
</reference>
<dbReference type="EMBL" id="JABBGK010000002">
    <property type="protein sequence ID" value="NML75278.1"/>
    <property type="molecule type" value="Genomic_DNA"/>
</dbReference>
<sequence length="74" mass="7978">MAKLGGQIKDMATEIPVSIDEIDTAFDRGAAAAGIPLDELKDLAKLHARGPMQLMPRRRGRSATVGRPAGSWHR</sequence>
<organism evidence="2 3">
    <name type="scientific">Rhizobium terricola</name>
    <dbReference type="NCBI Taxonomy" id="2728849"/>
    <lineage>
        <taxon>Bacteria</taxon>
        <taxon>Pseudomonadati</taxon>
        <taxon>Pseudomonadota</taxon>
        <taxon>Alphaproteobacteria</taxon>
        <taxon>Hyphomicrobiales</taxon>
        <taxon>Rhizobiaceae</taxon>
        <taxon>Rhizobium/Agrobacterium group</taxon>
        <taxon>Rhizobium</taxon>
    </lineage>
</organism>
<dbReference type="Proteomes" id="UP000541470">
    <property type="component" value="Unassembled WGS sequence"/>
</dbReference>
<protein>
    <submittedName>
        <fullName evidence="2">Uncharacterized protein</fullName>
    </submittedName>
</protein>
<dbReference type="AlphaFoldDB" id="A0A7Y0AXH1"/>
<gene>
    <name evidence="2" type="ORF">HHL25_14195</name>
</gene>
<keyword evidence="3" id="KW-1185">Reference proteome</keyword>
<evidence type="ECO:0000256" key="1">
    <source>
        <dbReference type="SAM" id="MobiDB-lite"/>
    </source>
</evidence>
<evidence type="ECO:0000313" key="3">
    <source>
        <dbReference type="Proteomes" id="UP000541470"/>
    </source>
</evidence>
<dbReference type="RefSeq" id="WP_169592115.1">
    <property type="nucleotide sequence ID" value="NZ_JABBGK010000002.1"/>
</dbReference>